<evidence type="ECO:0000313" key="2">
    <source>
        <dbReference type="EMBL" id="NNG23182.1"/>
    </source>
</evidence>
<protein>
    <submittedName>
        <fullName evidence="2">Uncharacterized protein</fullName>
    </submittedName>
</protein>
<accession>A0A7Y2JY85</accession>
<keyword evidence="1" id="KW-0472">Membrane</keyword>
<keyword evidence="1" id="KW-0812">Transmembrane</keyword>
<gene>
    <name evidence="2" type="ORF">HGB41_09225</name>
</gene>
<dbReference type="EMBL" id="JABAIV010000002">
    <property type="protein sequence ID" value="NNG23182.1"/>
    <property type="molecule type" value="Genomic_DNA"/>
</dbReference>
<dbReference type="RefSeq" id="WP_171083395.1">
    <property type="nucleotide sequence ID" value="NZ_JABAIV010000002.1"/>
</dbReference>
<sequence>MSKTNEIVRKAIIVSCAGIILLICLACAGVAFLIYSVEDDDSQEIWRVALASKDGQLRLADAVSGKWDHVYVFGPYVQRSALCRTLSVATNQCERIVPFESSDDGEMSLAFVADRQVVRYFRHTSKHGDFSPVATGLPVLRAKAVFRIVPGSPRYNGRRSLSFFSLP</sequence>
<comment type="caution">
    <text evidence="2">The sequence shown here is derived from an EMBL/GenBank/DDBJ whole genome shotgun (WGS) entry which is preliminary data.</text>
</comment>
<keyword evidence="3" id="KW-1185">Reference proteome</keyword>
<dbReference type="Proteomes" id="UP000533905">
    <property type="component" value="Unassembled WGS sequence"/>
</dbReference>
<feature type="transmembrane region" description="Helical" evidence="1">
    <location>
        <begin position="12"/>
        <end position="35"/>
    </location>
</feature>
<organism evidence="2 3">
    <name type="scientific">Telluria aromaticivorans</name>
    <dbReference type="NCBI Taxonomy" id="2725995"/>
    <lineage>
        <taxon>Bacteria</taxon>
        <taxon>Pseudomonadati</taxon>
        <taxon>Pseudomonadota</taxon>
        <taxon>Betaproteobacteria</taxon>
        <taxon>Burkholderiales</taxon>
        <taxon>Oxalobacteraceae</taxon>
        <taxon>Telluria group</taxon>
        <taxon>Telluria</taxon>
    </lineage>
</organism>
<evidence type="ECO:0000256" key="1">
    <source>
        <dbReference type="SAM" id="Phobius"/>
    </source>
</evidence>
<name>A0A7Y2JY85_9BURK</name>
<evidence type="ECO:0000313" key="3">
    <source>
        <dbReference type="Proteomes" id="UP000533905"/>
    </source>
</evidence>
<dbReference type="AlphaFoldDB" id="A0A7Y2JY85"/>
<proteinExistence type="predicted"/>
<keyword evidence="1" id="KW-1133">Transmembrane helix</keyword>
<reference evidence="2 3" key="1">
    <citation type="submission" date="2020-04" db="EMBL/GenBank/DDBJ databases">
        <title>Massilia sp. nov., a cold adapted bacteria isolated from Arctic soil.</title>
        <authorList>
            <person name="Son J."/>
            <person name="Ka J.-O."/>
        </authorList>
    </citation>
    <scope>NUCLEOTIDE SEQUENCE [LARGE SCALE GENOMIC DNA]</scope>
    <source>
        <strain evidence="2 3">ML15P13</strain>
    </source>
</reference>